<dbReference type="GO" id="GO:0000172">
    <property type="term" value="C:ribonuclease MRP complex"/>
    <property type="evidence" value="ECO:0007669"/>
    <property type="project" value="InterPro"/>
</dbReference>
<dbReference type="InterPro" id="IPR036980">
    <property type="entry name" value="RNase_P/MRP_Rpp29_sf"/>
</dbReference>
<dbReference type="PIRSF" id="PIRSF027081">
    <property type="entry name" value="RNase_P/MRP_p29_subunit"/>
    <property type="match status" value="1"/>
</dbReference>
<keyword evidence="6 9" id="KW-0819">tRNA processing</keyword>
<dbReference type="AlphaFoldDB" id="A0A9D4R009"/>
<proteinExistence type="inferred from homology"/>
<comment type="similarity">
    <text evidence="3">Belongs to the eukaryotic/archaeal RNase P protein component 1 family.</text>
</comment>
<dbReference type="GO" id="GO:0005730">
    <property type="term" value="C:nucleolus"/>
    <property type="evidence" value="ECO:0007669"/>
    <property type="project" value="UniProtKB-SubCell"/>
</dbReference>
<evidence type="ECO:0000256" key="6">
    <source>
        <dbReference type="ARBA" id="ARBA00022694"/>
    </source>
</evidence>
<accession>A0A9D4R009</accession>
<dbReference type="GO" id="GO:0001682">
    <property type="term" value="P:tRNA 5'-leader removal"/>
    <property type="evidence" value="ECO:0007669"/>
    <property type="project" value="InterPro"/>
</dbReference>
<evidence type="ECO:0000256" key="9">
    <source>
        <dbReference type="PIRNR" id="PIRNR027081"/>
    </source>
</evidence>
<dbReference type="InterPro" id="IPR023534">
    <property type="entry name" value="Rof/RNase_P-like"/>
</dbReference>
<evidence type="ECO:0000256" key="7">
    <source>
        <dbReference type="ARBA" id="ARBA00023242"/>
    </source>
</evidence>
<dbReference type="Pfam" id="PF01868">
    <property type="entry name" value="RNase_P-MRP_p29"/>
    <property type="match status" value="1"/>
</dbReference>
<keyword evidence="7 9" id="KW-0539">Nucleus</keyword>
<dbReference type="GO" id="GO:0006364">
    <property type="term" value="P:rRNA processing"/>
    <property type="evidence" value="ECO:0007669"/>
    <property type="project" value="TreeGrafter"/>
</dbReference>
<dbReference type="Gene3D" id="2.30.30.210">
    <property type="entry name" value="Ribonuclease P/MRP, subunit p29"/>
    <property type="match status" value="1"/>
</dbReference>
<protein>
    <recommendedName>
        <fullName evidence="4 9">Ribonuclease P protein subunit p29</fullName>
    </recommendedName>
</protein>
<dbReference type="OrthoDB" id="124041at2759"/>
<comment type="subunit">
    <text evidence="8">Component of nuclear RNase P and RNase MRP ribonucleoproteins. RNase P consists of a catalytic RNA moiety and 10 different protein chains; POP1, POP4, POP5, POP7, RPP14, RPP21, RPP25, RPP30, RPP38 and RPP40. Within the RNase P complex, POP1, POP7 and RPP25 form the 'finger' subcomplex, POP5, RPP14, RPP40 and homodimeric RPP30 form the 'palm' subcomplex, and RPP21, POP4 and RPP38 form the 'wrist' subcomplex. All subunits of the RNase P complex interact with the catalytic RNA. Several subunits of RNase P are also part of the RNase MRP complex. RNase MRP consists of a catalytic RNA moiety and about 8 protein subunits; POP1, POP7, RPP25, RPP30, RPP38, RPP40 and possibly also POP4 and POP5.</text>
</comment>
<dbReference type="PANTHER" id="PTHR13348:SF0">
    <property type="entry name" value="RIBONUCLEASE P PROTEIN SUBUNIT P29"/>
    <property type="match status" value="1"/>
</dbReference>
<sequence length="218" mass="25243">MDLYTKLPQSIKCPVSQEKGSKKKPIREYLTDSLPARYTGFEALEHKAHVLDSVRKKWQKPEKGKGRNRLSVNDRRKLNIFELKAEGLRFEDYLPLHRLWQDYMRSILDLSRYNSTDPNHSKLNNERLLKADFHGCLVVVRKTKCPSLLGLAGIVLMETKNMVKIIAKDNKIKCIPKASCMFSFQLDGFLFTIHGNQFCVSAAQRTKRKFKQKATVEL</sequence>
<evidence type="ECO:0000256" key="1">
    <source>
        <dbReference type="ARBA" id="ARBA00002435"/>
    </source>
</evidence>
<dbReference type="InterPro" id="IPR016848">
    <property type="entry name" value="RNase_P/MRP_Rpp29-subunit"/>
</dbReference>
<organism evidence="10 11">
    <name type="scientific">Dreissena polymorpha</name>
    <name type="common">Zebra mussel</name>
    <name type="synonym">Mytilus polymorpha</name>
    <dbReference type="NCBI Taxonomy" id="45954"/>
    <lineage>
        <taxon>Eukaryota</taxon>
        <taxon>Metazoa</taxon>
        <taxon>Spiralia</taxon>
        <taxon>Lophotrochozoa</taxon>
        <taxon>Mollusca</taxon>
        <taxon>Bivalvia</taxon>
        <taxon>Autobranchia</taxon>
        <taxon>Heteroconchia</taxon>
        <taxon>Euheterodonta</taxon>
        <taxon>Imparidentia</taxon>
        <taxon>Neoheterodontei</taxon>
        <taxon>Myida</taxon>
        <taxon>Dreissenoidea</taxon>
        <taxon>Dreissenidae</taxon>
        <taxon>Dreissena</taxon>
    </lineage>
</organism>
<evidence type="ECO:0000256" key="3">
    <source>
        <dbReference type="ARBA" id="ARBA00006181"/>
    </source>
</evidence>
<reference evidence="10" key="2">
    <citation type="submission" date="2020-11" db="EMBL/GenBank/DDBJ databases">
        <authorList>
            <person name="McCartney M.A."/>
            <person name="Auch B."/>
            <person name="Kono T."/>
            <person name="Mallez S."/>
            <person name="Becker A."/>
            <person name="Gohl D.M."/>
            <person name="Silverstein K.A.T."/>
            <person name="Koren S."/>
            <person name="Bechman K.B."/>
            <person name="Herman A."/>
            <person name="Abrahante J.E."/>
            <person name="Garbe J."/>
        </authorList>
    </citation>
    <scope>NUCLEOTIDE SEQUENCE</scope>
    <source>
        <strain evidence="10">Duluth1</strain>
        <tissue evidence="10">Whole animal</tissue>
    </source>
</reference>
<evidence type="ECO:0000256" key="4">
    <source>
        <dbReference type="ARBA" id="ARBA00016225"/>
    </source>
</evidence>
<dbReference type="GO" id="GO:0030677">
    <property type="term" value="C:ribonuclease P complex"/>
    <property type="evidence" value="ECO:0007669"/>
    <property type="project" value="UniProtKB-UniRule"/>
</dbReference>
<dbReference type="SMART" id="SM00538">
    <property type="entry name" value="POP4"/>
    <property type="match status" value="1"/>
</dbReference>
<evidence type="ECO:0000256" key="8">
    <source>
        <dbReference type="ARBA" id="ARBA00046486"/>
    </source>
</evidence>
<keyword evidence="5" id="KW-0597">Phosphoprotein</keyword>
<evidence type="ECO:0000256" key="5">
    <source>
        <dbReference type="ARBA" id="ARBA00022553"/>
    </source>
</evidence>
<dbReference type="PANTHER" id="PTHR13348">
    <property type="entry name" value="RIBONUCLEASE P SUBUNIT P29"/>
    <property type="match status" value="1"/>
</dbReference>
<dbReference type="SUPFAM" id="SSF101744">
    <property type="entry name" value="Rof/RNase P subunit-like"/>
    <property type="match status" value="1"/>
</dbReference>
<keyword evidence="11" id="KW-1185">Reference proteome</keyword>
<name>A0A9D4R009_DREPO</name>
<dbReference type="GO" id="GO:0033204">
    <property type="term" value="F:ribonuclease P RNA binding"/>
    <property type="evidence" value="ECO:0007669"/>
    <property type="project" value="InterPro"/>
</dbReference>
<dbReference type="FunFam" id="2.30.30.210:FF:000001">
    <property type="entry name" value="Ribonuclease P protein subunit p29"/>
    <property type="match status" value="1"/>
</dbReference>
<dbReference type="Proteomes" id="UP000828390">
    <property type="component" value="Unassembled WGS sequence"/>
</dbReference>
<evidence type="ECO:0000313" key="10">
    <source>
        <dbReference type="EMBL" id="KAH3849884.1"/>
    </source>
</evidence>
<comment type="function">
    <text evidence="1 9">Component of ribonuclease P, a ribonucleoprotein complex that generates mature tRNA molecules by cleaving their 5'-ends.</text>
</comment>
<dbReference type="InterPro" id="IPR002730">
    <property type="entry name" value="Rpp29/RNP1"/>
</dbReference>
<evidence type="ECO:0000313" key="11">
    <source>
        <dbReference type="Proteomes" id="UP000828390"/>
    </source>
</evidence>
<evidence type="ECO:0000256" key="2">
    <source>
        <dbReference type="ARBA" id="ARBA00004604"/>
    </source>
</evidence>
<comment type="subcellular location">
    <subcellularLocation>
        <location evidence="2 9">Nucleus</location>
        <location evidence="2 9">Nucleolus</location>
    </subcellularLocation>
</comment>
<comment type="caution">
    <text evidence="10">The sequence shown here is derived from an EMBL/GenBank/DDBJ whole genome shotgun (WGS) entry which is preliminary data.</text>
</comment>
<reference evidence="10" key="1">
    <citation type="journal article" date="2019" name="bioRxiv">
        <title>The Genome of the Zebra Mussel, Dreissena polymorpha: A Resource for Invasive Species Research.</title>
        <authorList>
            <person name="McCartney M.A."/>
            <person name="Auch B."/>
            <person name="Kono T."/>
            <person name="Mallez S."/>
            <person name="Zhang Y."/>
            <person name="Obille A."/>
            <person name="Becker A."/>
            <person name="Abrahante J.E."/>
            <person name="Garbe J."/>
            <person name="Badalamenti J.P."/>
            <person name="Herman A."/>
            <person name="Mangelson H."/>
            <person name="Liachko I."/>
            <person name="Sullivan S."/>
            <person name="Sone E.D."/>
            <person name="Koren S."/>
            <person name="Silverstein K.A.T."/>
            <person name="Beckman K.B."/>
            <person name="Gohl D.M."/>
        </authorList>
    </citation>
    <scope>NUCLEOTIDE SEQUENCE</scope>
    <source>
        <strain evidence="10">Duluth1</strain>
        <tissue evidence="10">Whole animal</tissue>
    </source>
</reference>
<dbReference type="EMBL" id="JAIWYP010000003">
    <property type="protein sequence ID" value="KAH3849884.1"/>
    <property type="molecule type" value="Genomic_DNA"/>
</dbReference>
<gene>
    <name evidence="10" type="ORF">DPMN_092288</name>
</gene>